<dbReference type="GO" id="GO:0004488">
    <property type="term" value="F:methylenetetrahydrofolate dehydrogenase (NADP+) activity"/>
    <property type="evidence" value="ECO:0007669"/>
    <property type="project" value="InterPro"/>
</dbReference>
<keyword evidence="5" id="KW-0378">Hydrolase</keyword>
<dbReference type="SUPFAM" id="SSF51735">
    <property type="entry name" value="NAD(P)-binding Rossmann-fold domains"/>
    <property type="match status" value="1"/>
</dbReference>
<evidence type="ECO:0000259" key="11">
    <source>
        <dbReference type="Pfam" id="PF00763"/>
    </source>
</evidence>
<keyword evidence="10" id="KW-0511">Multifunctional enzyme</keyword>
<dbReference type="GO" id="GO:0035999">
    <property type="term" value="P:tetrahydrofolate interconversion"/>
    <property type="evidence" value="ECO:0007669"/>
    <property type="project" value="TreeGrafter"/>
</dbReference>
<dbReference type="Pfam" id="PF00763">
    <property type="entry name" value="THF_DHG_CYH"/>
    <property type="match status" value="1"/>
</dbReference>
<organism evidence="13 14">
    <name type="scientific">Peptostreptococcus anaerobius</name>
    <dbReference type="NCBI Taxonomy" id="1261"/>
    <lineage>
        <taxon>Bacteria</taxon>
        <taxon>Bacillati</taxon>
        <taxon>Bacillota</taxon>
        <taxon>Clostridia</taxon>
        <taxon>Peptostreptococcales</taxon>
        <taxon>Peptostreptococcaceae</taxon>
        <taxon>Peptostreptococcus</taxon>
    </lineage>
</organism>
<keyword evidence="9" id="KW-0486">Methionine biosynthesis</keyword>
<dbReference type="GO" id="GO:0004477">
    <property type="term" value="F:methenyltetrahydrofolate cyclohydrolase activity"/>
    <property type="evidence" value="ECO:0007669"/>
    <property type="project" value="TreeGrafter"/>
</dbReference>
<proteinExistence type="predicted"/>
<dbReference type="InterPro" id="IPR020631">
    <property type="entry name" value="THF_DH/CycHdrlase_NAD-bd_dom"/>
</dbReference>
<dbReference type="EMBL" id="UGTB01000004">
    <property type="protein sequence ID" value="SUB62123.1"/>
    <property type="molecule type" value="Genomic_DNA"/>
</dbReference>
<evidence type="ECO:0000256" key="5">
    <source>
        <dbReference type="ARBA" id="ARBA00022801"/>
    </source>
</evidence>
<dbReference type="PANTHER" id="PTHR48099">
    <property type="entry name" value="C-1-TETRAHYDROFOLATE SYNTHASE, CYTOPLASMIC-RELATED"/>
    <property type="match status" value="1"/>
</dbReference>
<protein>
    <submittedName>
        <fullName evidence="13">Bifunctional protein FolD</fullName>
    </submittedName>
</protein>
<keyword evidence="8" id="KW-0368">Histidine biosynthesis</keyword>
<evidence type="ECO:0000259" key="12">
    <source>
        <dbReference type="Pfam" id="PF02882"/>
    </source>
</evidence>
<evidence type="ECO:0000256" key="7">
    <source>
        <dbReference type="ARBA" id="ARBA00023002"/>
    </source>
</evidence>
<dbReference type="Gene3D" id="3.40.50.720">
    <property type="entry name" value="NAD(P)-binding Rossmann-like Domain"/>
    <property type="match status" value="1"/>
</dbReference>
<dbReference type="SUPFAM" id="SSF53223">
    <property type="entry name" value="Aminoacid dehydrogenase-like, N-terminal domain"/>
    <property type="match status" value="1"/>
</dbReference>
<sequence length="287" mass="32495">MEKLDVMEYVAKEYEKIANKISILSSENKQNKPFFAIFQIGNDPASNKYVANKLKKLDSVGIDVRLFKRGEKTDEISLYDLFCKKSDLEFEEVPYMVQLPLPKEYEELTNSLTSISWELDVDGLGISSKERFYTNQKSFIPCTARGIRDYMKYIDSSLEGKSVLIINRSDLVGKPLQKLLLDENMLVSVAHSKIPKEKLLDVFDKYDYIVSGIGIPGYFKSEDIPKGCTFIDVGISFNDKGKMCGDLEITENKGDDFKYTPVPNGVGQLTVLSLAKNVMEAYYGINN</sequence>
<dbReference type="AlphaFoldDB" id="A0A379CIL6"/>
<evidence type="ECO:0000256" key="1">
    <source>
        <dbReference type="ARBA" id="ARBA00004777"/>
    </source>
</evidence>
<dbReference type="GO" id="GO:0009086">
    <property type="term" value="P:methionine biosynthetic process"/>
    <property type="evidence" value="ECO:0007669"/>
    <property type="project" value="UniProtKB-KW"/>
</dbReference>
<feature type="domain" description="Tetrahydrofolate dehydrogenase/cyclohydrolase catalytic" evidence="11">
    <location>
        <begin position="10"/>
        <end position="122"/>
    </location>
</feature>
<dbReference type="Proteomes" id="UP000255101">
    <property type="component" value="Unassembled WGS sequence"/>
</dbReference>
<dbReference type="PRINTS" id="PR00085">
    <property type="entry name" value="THFDHDRGNASE"/>
</dbReference>
<dbReference type="Gene3D" id="3.40.50.10860">
    <property type="entry name" value="Leucine Dehydrogenase, chain A, domain 1"/>
    <property type="match status" value="1"/>
</dbReference>
<dbReference type="InterPro" id="IPR046346">
    <property type="entry name" value="Aminoacid_DH-like_N_sf"/>
</dbReference>
<dbReference type="InterPro" id="IPR000672">
    <property type="entry name" value="THF_DH/CycHdrlase"/>
</dbReference>
<dbReference type="RefSeq" id="WP_019595676.1">
    <property type="nucleotide sequence ID" value="NZ_FOVA01000025.1"/>
</dbReference>
<name>A0A379CIL6_9FIRM</name>
<evidence type="ECO:0000256" key="4">
    <source>
        <dbReference type="ARBA" id="ARBA00022755"/>
    </source>
</evidence>
<dbReference type="InterPro" id="IPR020630">
    <property type="entry name" value="THF_DH/CycHdrlase_cat_dom"/>
</dbReference>
<evidence type="ECO:0000256" key="6">
    <source>
        <dbReference type="ARBA" id="ARBA00022857"/>
    </source>
</evidence>
<keyword evidence="6" id="KW-0521">NADP</keyword>
<accession>A0A379CIL6</accession>
<dbReference type="GO" id="GO:0005829">
    <property type="term" value="C:cytosol"/>
    <property type="evidence" value="ECO:0007669"/>
    <property type="project" value="TreeGrafter"/>
</dbReference>
<evidence type="ECO:0000256" key="10">
    <source>
        <dbReference type="ARBA" id="ARBA00023268"/>
    </source>
</evidence>
<evidence type="ECO:0000313" key="13">
    <source>
        <dbReference type="EMBL" id="SUB62123.1"/>
    </source>
</evidence>
<dbReference type="InterPro" id="IPR036291">
    <property type="entry name" value="NAD(P)-bd_dom_sf"/>
</dbReference>
<keyword evidence="3" id="KW-0028">Amino-acid biosynthesis</keyword>
<dbReference type="PANTHER" id="PTHR48099:SF5">
    <property type="entry name" value="C-1-TETRAHYDROFOLATE SYNTHASE, CYTOPLASMIC"/>
    <property type="match status" value="1"/>
</dbReference>
<reference evidence="13 14" key="1">
    <citation type="submission" date="2018-06" db="EMBL/GenBank/DDBJ databases">
        <authorList>
            <consortium name="Pathogen Informatics"/>
            <person name="Doyle S."/>
        </authorList>
    </citation>
    <scope>NUCLEOTIDE SEQUENCE [LARGE SCALE GENOMIC DNA]</scope>
    <source>
        <strain evidence="13 14">NCTC11460</strain>
    </source>
</reference>
<dbReference type="GO" id="GO:0006164">
    <property type="term" value="P:purine nucleotide biosynthetic process"/>
    <property type="evidence" value="ECO:0007669"/>
    <property type="project" value="UniProtKB-KW"/>
</dbReference>
<evidence type="ECO:0000256" key="8">
    <source>
        <dbReference type="ARBA" id="ARBA00023102"/>
    </source>
</evidence>
<keyword evidence="2" id="KW-0554">One-carbon metabolism</keyword>
<evidence type="ECO:0000256" key="2">
    <source>
        <dbReference type="ARBA" id="ARBA00022563"/>
    </source>
</evidence>
<keyword evidence="4" id="KW-0658">Purine biosynthesis</keyword>
<gene>
    <name evidence="13" type="primary">folD_2</name>
    <name evidence="13" type="ORF">NCTC11460_02131</name>
</gene>
<dbReference type="Pfam" id="PF02882">
    <property type="entry name" value="THF_DHG_CYH_C"/>
    <property type="match status" value="1"/>
</dbReference>
<keyword evidence="7" id="KW-0560">Oxidoreductase</keyword>
<feature type="domain" description="Tetrahydrofolate dehydrogenase/cyclohydrolase NAD(P)-binding" evidence="12">
    <location>
        <begin position="141"/>
        <end position="282"/>
    </location>
</feature>
<evidence type="ECO:0000256" key="3">
    <source>
        <dbReference type="ARBA" id="ARBA00022605"/>
    </source>
</evidence>
<evidence type="ECO:0000256" key="9">
    <source>
        <dbReference type="ARBA" id="ARBA00023167"/>
    </source>
</evidence>
<comment type="pathway">
    <text evidence="1">One-carbon metabolism; tetrahydrofolate interconversion.</text>
</comment>
<evidence type="ECO:0000313" key="14">
    <source>
        <dbReference type="Proteomes" id="UP000255101"/>
    </source>
</evidence>
<dbReference type="GO" id="GO:0000105">
    <property type="term" value="P:L-histidine biosynthetic process"/>
    <property type="evidence" value="ECO:0007669"/>
    <property type="project" value="UniProtKB-KW"/>
</dbReference>